<dbReference type="Gene3D" id="1.20.1250.20">
    <property type="entry name" value="MFS general substrate transporter like domains"/>
    <property type="match status" value="1"/>
</dbReference>
<evidence type="ECO:0000256" key="6">
    <source>
        <dbReference type="SAM" id="Phobius"/>
    </source>
</evidence>
<dbReference type="SUPFAM" id="SSF103473">
    <property type="entry name" value="MFS general substrate transporter"/>
    <property type="match status" value="1"/>
</dbReference>
<dbReference type="Proteomes" id="UP000199701">
    <property type="component" value="Unassembled WGS sequence"/>
</dbReference>
<feature type="transmembrane region" description="Helical" evidence="6">
    <location>
        <begin position="268"/>
        <end position="287"/>
    </location>
</feature>
<dbReference type="InterPro" id="IPR036259">
    <property type="entry name" value="MFS_trans_sf"/>
</dbReference>
<feature type="transmembrane region" description="Helical" evidence="6">
    <location>
        <begin position="107"/>
        <end position="126"/>
    </location>
</feature>
<keyword evidence="9" id="KW-1185">Reference proteome</keyword>
<dbReference type="PANTHER" id="PTHR23519:SF1">
    <property type="entry name" value="AUTOPHAGY-RELATED PROTEIN 22"/>
    <property type="match status" value="1"/>
</dbReference>
<name>A0A1I0RMW8_9FIRM</name>
<evidence type="ECO:0000256" key="3">
    <source>
        <dbReference type="ARBA" id="ARBA00022692"/>
    </source>
</evidence>
<dbReference type="GO" id="GO:0005886">
    <property type="term" value="C:plasma membrane"/>
    <property type="evidence" value="ECO:0007669"/>
    <property type="project" value="UniProtKB-SubCell"/>
</dbReference>
<dbReference type="Pfam" id="PF11700">
    <property type="entry name" value="ATG22"/>
    <property type="match status" value="2"/>
</dbReference>
<feature type="transmembrane region" description="Helical" evidence="6">
    <location>
        <begin position="357"/>
        <end position="379"/>
    </location>
</feature>
<dbReference type="RefSeq" id="WP_092457025.1">
    <property type="nucleotide sequence ID" value="NZ_FOJI01000019.1"/>
</dbReference>
<feature type="transmembrane region" description="Helical" evidence="6">
    <location>
        <begin position="299"/>
        <end position="317"/>
    </location>
</feature>
<feature type="transmembrane region" description="Helical" evidence="6">
    <location>
        <begin position="173"/>
        <end position="198"/>
    </location>
</feature>
<feature type="transmembrane region" description="Helical" evidence="6">
    <location>
        <begin position="385"/>
        <end position="404"/>
    </location>
</feature>
<keyword evidence="2" id="KW-0813">Transport</keyword>
<evidence type="ECO:0000313" key="8">
    <source>
        <dbReference type="EMBL" id="SEW42340.1"/>
    </source>
</evidence>
<reference evidence="8 9" key="1">
    <citation type="submission" date="2016-10" db="EMBL/GenBank/DDBJ databases">
        <authorList>
            <person name="de Groot N.N."/>
        </authorList>
    </citation>
    <scope>NUCLEOTIDE SEQUENCE [LARGE SCALE GENOMIC DNA]</scope>
    <source>
        <strain evidence="8 9">DSM 9179</strain>
    </source>
</reference>
<evidence type="ECO:0000256" key="2">
    <source>
        <dbReference type="ARBA" id="ARBA00022448"/>
    </source>
</evidence>
<gene>
    <name evidence="8" type="ORF">SAMN05421659_11911</name>
</gene>
<proteinExistence type="predicted"/>
<feature type="transmembrane region" description="Helical" evidence="6">
    <location>
        <begin position="12"/>
        <end position="35"/>
    </location>
</feature>
<sequence length="425" mass="47788">MKESRLTKEEKHWIMYDIGNSAFVLLVSTIIPIYFKNMATKGGISASDSTAFYSYAISISTIIVALLGPFLGTVADNKGFKKPLFTFFMMMGVIGCASLSIPKIWIVFLVVFVIAKVGFSASLIFYDSMLIDISTNDRMDNVSSQGYAWGYIGSCIPFIVSLLLVMFSTKIGISTSVAMTLAFLLNAIWWLVVTIPLLRNYKQNYYVEKSKTPLKDSFRRLQKIWGELKNNRKVLIFLIAFFFYIDGVYTIIEMATSYGKDVGITDNSMLFALLLTQIVAFPCAIIFGRLSRKIEADKLIKICIAAYFFIAVFALQLDTAWKFWMLAVLVAVFQGAIQALSRSYFAKLIPKDKASEYFGIFDIFGKGASFVGTTLMGISTQIFDSSKAGIVVISVMFVIGYFVFQMQYRKRKEGDFTLSPTEEYL</sequence>
<keyword evidence="5 6" id="KW-0472">Membrane</keyword>
<dbReference type="GO" id="GO:0022857">
    <property type="term" value="F:transmembrane transporter activity"/>
    <property type="evidence" value="ECO:0007669"/>
    <property type="project" value="InterPro"/>
</dbReference>
<dbReference type="InterPro" id="IPR050495">
    <property type="entry name" value="ATG22/LtaA_families"/>
</dbReference>
<evidence type="ECO:0000259" key="7">
    <source>
        <dbReference type="PROSITE" id="PS50850"/>
    </source>
</evidence>
<feature type="transmembrane region" description="Helical" evidence="6">
    <location>
        <begin position="84"/>
        <end position="101"/>
    </location>
</feature>
<evidence type="ECO:0000256" key="1">
    <source>
        <dbReference type="ARBA" id="ARBA00004651"/>
    </source>
</evidence>
<dbReference type="EMBL" id="FOJI01000019">
    <property type="protein sequence ID" value="SEW42340.1"/>
    <property type="molecule type" value="Genomic_DNA"/>
</dbReference>
<feature type="transmembrane region" description="Helical" evidence="6">
    <location>
        <begin position="55"/>
        <end position="72"/>
    </location>
</feature>
<feature type="transmembrane region" description="Helical" evidence="6">
    <location>
        <begin position="147"/>
        <end position="167"/>
    </location>
</feature>
<feature type="transmembrane region" description="Helical" evidence="6">
    <location>
        <begin position="234"/>
        <end position="252"/>
    </location>
</feature>
<keyword evidence="3 6" id="KW-0812">Transmembrane</keyword>
<dbReference type="STRING" id="99656.SAMN05421659_11911"/>
<organism evidence="8 9">
    <name type="scientific">[Clostridium] fimetarium</name>
    <dbReference type="NCBI Taxonomy" id="99656"/>
    <lineage>
        <taxon>Bacteria</taxon>
        <taxon>Bacillati</taxon>
        <taxon>Bacillota</taxon>
        <taxon>Clostridia</taxon>
        <taxon>Lachnospirales</taxon>
        <taxon>Lachnospiraceae</taxon>
    </lineage>
</organism>
<dbReference type="InterPro" id="IPR020846">
    <property type="entry name" value="MFS_dom"/>
</dbReference>
<feature type="domain" description="Major facilitator superfamily (MFS) profile" evidence="7">
    <location>
        <begin position="1"/>
        <end position="412"/>
    </location>
</feature>
<protein>
    <submittedName>
        <fullName evidence="8">MFS transporter, UMF1 family</fullName>
    </submittedName>
</protein>
<dbReference type="InterPro" id="IPR024671">
    <property type="entry name" value="Atg22-like"/>
</dbReference>
<feature type="transmembrane region" description="Helical" evidence="6">
    <location>
        <begin position="323"/>
        <end position="345"/>
    </location>
</feature>
<comment type="subcellular location">
    <subcellularLocation>
        <location evidence="1">Cell membrane</location>
        <topology evidence="1">Multi-pass membrane protein</topology>
    </subcellularLocation>
</comment>
<dbReference type="PROSITE" id="PS50850">
    <property type="entry name" value="MFS"/>
    <property type="match status" value="1"/>
</dbReference>
<evidence type="ECO:0000256" key="5">
    <source>
        <dbReference type="ARBA" id="ARBA00023136"/>
    </source>
</evidence>
<evidence type="ECO:0000313" key="9">
    <source>
        <dbReference type="Proteomes" id="UP000199701"/>
    </source>
</evidence>
<dbReference type="AlphaFoldDB" id="A0A1I0RMW8"/>
<dbReference type="OrthoDB" id="9768783at2"/>
<evidence type="ECO:0000256" key="4">
    <source>
        <dbReference type="ARBA" id="ARBA00022989"/>
    </source>
</evidence>
<accession>A0A1I0RMW8</accession>
<dbReference type="PANTHER" id="PTHR23519">
    <property type="entry name" value="AUTOPHAGY-RELATED PROTEIN 22"/>
    <property type="match status" value="1"/>
</dbReference>
<keyword evidence="4 6" id="KW-1133">Transmembrane helix</keyword>